<reference evidence="1 2" key="1">
    <citation type="submission" date="2019-02" db="EMBL/GenBank/DDBJ databases">
        <title>Deep-cultivation of Planctomycetes and their phenomic and genomic characterization uncovers novel biology.</title>
        <authorList>
            <person name="Wiegand S."/>
            <person name="Jogler M."/>
            <person name="Boedeker C."/>
            <person name="Pinto D."/>
            <person name="Vollmers J."/>
            <person name="Rivas-Marin E."/>
            <person name="Kohn T."/>
            <person name="Peeters S.H."/>
            <person name="Heuer A."/>
            <person name="Rast P."/>
            <person name="Oberbeckmann S."/>
            <person name="Bunk B."/>
            <person name="Jeske O."/>
            <person name="Meyerdierks A."/>
            <person name="Storesund J.E."/>
            <person name="Kallscheuer N."/>
            <person name="Luecker S."/>
            <person name="Lage O.M."/>
            <person name="Pohl T."/>
            <person name="Merkel B.J."/>
            <person name="Hornburger P."/>
            <person name="Mueller R.-W."/>
            <person name="Bruemmer F."/>
            <person name="Labrenz M."/>
            <person name="Spormann A.M."/>
            <person name="Op den Camp H."/>
            <person name="Overmann J."/>
            <person name="Amann R."/>
            <person name="Jetten M.S.M."/>
            <person name="Mascher T."/>
            <person name="Medema M.H."/>
            <person name="Devos D.P."/>
            <person name="Kaster A.-K."/>
            <person name="Ovreas L."/>
            <person name="Rohde M."/>
            <person name="Galperin M.Y."/>
            <person name="Jogler C."/>
        </authorList>
    </citation>
    <scope>NUCLEOTIDE SEQUENCE [LARGE SCALE GENOMIC DNA]</scope>
    <source>
        <strain evidence="1 2">K22_7</strain>
    </source>
</reference>
<dbReference type="Proteomes" id="UP000318538">
    <property type="component" value="Chromosome"/>
</dbReference>
<evidence type="ECO:0000313" key="2">
    <source>
        <dbReference type="Proteomes" id="UP000318538"/>
    </source>
</evidence>
<dbReference type="AlphaFoldDB" id="A0A517NHK9"/>
<organism evidence="1 2">
    <name type="scientific">Rubripirellula lacrimiformis</name>
    <dbReference type="NCBI Taxonomy" id="1930273"/>
    <lineage>
        <taxon>Bacteria</taxon>
        <taxon>Pseudomonadati</taxon>
        <taxon>Planctomycetota</taxon>
        <taxon>Planctomycetia</taxon>
        <taxon>Pirellulales</taxon>
        <taxon>Pirellulaceae</taxon>
        <taxon>Rubripirellula</taxon>
    </lineage>
</organism>
<name>A0A517NHK9_9BACT</name>
<accession>A0A517NHK9</accession>
<protein>
    <submittedName>
        <fullName evidence="1">Uncharacterized protein</fullName>
    </submittedName>
</protein>
<keyword evidence="2" id="KW-1185">Reference proteome</keyword>
<sequence>MDRCAAMASFNAGEKFEFKFKFEFELSSGKRV</sequence>
<evidence type="ECO:0000313" key="1">
    <source>
        <dbReference type="EMBL" id="QDT06621.1"/>
    </source>
</evidence>
<dbReference type="KEGG" id="rlc:K227x_50320"/>
<gene>
    <name evidence="1" type="ORF">K227x_50320</name>
</gene>
<proteinExistence type="predicted"/>
<dbReference type="EMBL" id="CP036525">
    <property type="protein sequence ID" value="QDT06621.1"/>
    <property type="molecule type" value="Genomic_DNA"/>
</dbReference>